<dbReference type="EMBL" id="QJKJ01017213">
    <property type="protein sequence ID" value="RDX59121.1"/>
    <property type="molecule type" value="Genomic_DNA"/>
</dbReference>
<comment type="caution">
    <text evidence="5">The sequence shown here is derived from an EMBL/GenBank/DDBJ whole genome shotgun (WGS) entry which is preliminary data.</text>
</comment>
<dbReference type="SMART" id="SM00360">
    <property type="entry name" value="RRM"/>
    <property type="match status" value="1"/>
</dbReference>
<evidence type="ECO:0000256" key="1">
    <source>
        <dbReference type="ARBA" id="ARBA00022884"/>
    </source>
</evidence>
<reference evidence="5" key="1">
    <citation type="submission" date="2018-05" db="EMBL/GenBank/DDBJ databases">
        <title>Draft genome of Mucuna pruriens seed.</title>
        <authorList>
            <person name="Nnadi N.E."/>
            <person name="Vos R."/>
            <person name="Hasami M.H."/>
            <person name="Devisetty U.K."/>
            <person name="Aguiy J.C."/>
        </authorList>
    </citation>
    <scope>NUCLEOTIDE SEQUENCE [LARGE SCALE GENOMIC DNA]</scope>
    <source>
        <strain evidence="5">JCA_2017</strain>
    </source>
</reference>
<proteinExistence type="predicted"/>
<dbReference type="GO" id="GO:0003723">
    <property type="term" value="F:RNA binding"/>
    <property type="evidence" value="ECO:0007669"/>
    <property type="project" value="UniProtKB-UniRule"/>
</dbReference>
<dbReference type="InterPro" id="IPR035979">
    <property type="entry name" value="RBD_domain_sf"/>
</dbReference>
<keyword evidence="6" id="KW-1185">Reference proteome</keyword>
<gene>
    <name evidence="5" type="primary">TE1</name>
    <name evidence="5" type="ORF">CR513_61907</name>
</gene>
<sequence>MGSLDPTAEEFRSQSPNRGVQLYFPYGELETMTFFCYGGVFPVPFPPTQFYAPPLSTSPTRSLLLSFVPSVTAVCQYTLKRELEALGDVRAVQMEQFRHGTVTVHFYDLRHAETAFTTIRWHHECFRNYHYAWQMPWGTLPSPARGILHSGVVWAEYTLPARDAVPEPQNQGTIVVFNLDSEVDSETLRETFDSFGPIKELRLVPSRKDQRLVDYFDTRDAAKALREMNGKEINGKQVSIEFSEERRSFQALTPTIPMTTFWPQLAPHNVEVAMASLNLDEQVQEGVEEGHSRKRKFFKKQSSCYYWRGRQAVKHEPRFLIKEDGMVESGCVDSRTTLMIKNIPNKYSQKLLMDKLDSHCRECNEKIDDGNDQLLSSYDFVYLPIDFNNKCNMGYGFVNMTSPEAALRLYKAFHLQPWEVFNSRKICEVTYARIQGLESLKEHFKKSKFPSEMEQNLPVMFSPARDGRQLTEALELVGQKYETMILPIRPYRDDMHALSDDPIAQPTFKDHASTSGSCQ</sequence>
<dbReference type="PROSITE" id="PS50102">
    <property type="entry name" value="RRM"/>
    <property type="match status" value="1"/>
</dbReference>
<accession>A0A371E1W2</accession>
<name>A0A371E1W2_MUCPR</name>
<feature type="domain" description="RRM" evidence="4">
    <location>
        <begin position="172"/>
        <end position="245"/>
    </location>
</feature>
<dbReference type="InterPro" id="IPR007201">
    <property type="entry name" value="Mei2-like_Rrm_C"/>
</dbReference>
<dbReference type="Pfam" id="PF04059">
    <property type="entry name" value="RRM_2"/>
    <property type="match status" value="1"/>
</dbReference>
<evidence type="ECO:0000313" key="6">
    <source>
        <dbReference type="Proteomes" id="UP000257109"/>
    </source>
</evidence>
<dbReference type="CDD" id="cd12530">
    <property type="entry name" value="RRM3_EAR1_like"/>
    <property type="match status" value="1"/>
</dbReference>
<dbReference type="InterPro" id="IPR000504">
    <property type="entry name" value="RRM_dom"/>
</dbReference>
<protein>
    <submittedName>
        <fullName evidence="5">Protein terminal ear1</fullName>
    </submittedName>
</protein>
<dbReference type="InterPro" id="IPR012677">
    <property type="entry name" value="Nucleotide-bd_a/b_plait_sf"/>
</dbReference>
<dbReference type="Pfam" id="PF00076">
    <property type="entry name" value="RRM_1"/>
    <property type="match status" value="1"/>
</dbReference>
<dbReference type="OrthoDB" id="417481at2759"/>
<evidence type="ECO:0000259" key="4">
    <source>
        <dbReference type="PROSITE" id="PS50102"/>
    </source>
</evidence>
<evidence type="ECO:0000256" key="2">
    <source>
        <dbReference type="PROSITE-ProRule" id="PRU00176"/>
    </source>
</evidence>
<dbReference type="InterPro" id="IPR034458">
    <property type="entry name" value="EAR1-like_RRM3"/>
</dbReference>
<keyword evidence="1 2" id="KW-0694">RNA-binding</keyword>
<dbReference type="SUPFAM" id="SSF54928">
    <property type="entry name" value="RNA-binding domain, RBD"/>
    <property type="match status" value="1"/>
</dbReference>
<dbReference type="Gene3D" id="3.30.70.330">
    <property type="match status" value="2"/>
</dbReference>
<dbReference type="Proteomes" id="UP000257109">
    <property type="component" value="Unassembled WGS sequence"/>
</dbReference>
<feature type="region of interest" description="Disordered" evidence="3">
    <location>
        <begin position="499"/>
        <end position="519"/>
    </location>
</feature>
<dbReference type="AlphaFoldDB" id="A0A371E1W2"/>
<dbReference type="PANTHER" id="PTHR23189">
    <property type="entry name" value="RNA RECOGNITION MOTIF-CONTAINING"/>
    <property type="match status" value="1"/>
</dbReference>
<feature type="non-terminal residue" evidence="5">
    <location>
        <position position="1"/>
    </location>
</feature>
<evidence type="ECO:0000256" key="3">
    <source>
        <dbReference type="SAM" id="MobiDB-lite"/>
    </source>
</evidence>
<dbReference type="FunFam" id="3.30.70.330:FF:001402">
    <property type="entry name" value="Terminal EAR1-like 1"/>
    <property type="match status" value="1"/>
</dbReference>
<organism evidence="5 6">
    <name type="scientific">Mucuna pruriens</name>
    <name type="common">Velvet bean</name>
    <name type="synonym">Dolichos pruriens</name>
    <dbReference type="NCBI Taxonomy" id="157652"/>
    <lineage>
        <taxon>Eukaryota</taxon>
        <taxon>Viridiplantae</taxon>
        <taxon>Streptophyta</taxon>
        <taxon>Embryophyta</taxon>
        <taxon>Tracheophyta</taxon>
        <taxon>Spermatophyta</taxon>
        <taxon>Magnoliopsida</taxon>
        <taxon>eudicotyledons</taxon>
        <taxon>Gunneridae</taxon>
        <taxon>Pentapetalae</taxon>
        <taxon>rosids</taxon>
        <taxon>fabids</taxon>
        <taxon>Fabales</taxon>
        <taxon>Fabaceae</taxon>
        <taxon>Papilionoideae</taxon>
        <taxon>50 kb inversion clade</taxon>
        <taxon>NPAAA clade</taxon>
        <taxon>indigoferoid/millettioid clade</taxon>
        <taxon>Phaseoleae</taxon>
        <taxon>Mucuna</taxon>
    </lineage>
</organism>
<evidence type="ECO:0000313" key="5">
    <source>
        <dbReference type="EMBL" id="RDX59121.1"/>
    </source>
</evidence>